<proteinExistence type="predicted"/>
<reference evidence="1 2" key="2">
    <citation type="journal article" date="2022" name="Mol. Ecol. Resour.">
        <title>The genomes of chicory, endive, great burdock and yacon provide insights into Asteraceae paleo-polyploidization history and plant inulin production.</title>
        <authorList>
            <person name="Fan W."/>
            <person name="Wang S."/>
            <person name="Wang H."/>
            <person name="Wang A."/>
            <person name="Jiang F."/>
            <person name="Liu H."/>
            <person name="Zhao H."/>
            <person name="Xu D."/>
            <person name="Zhang Y."/>
        </authorList>
    </citation>
    <scope>NUCLEOTIDE SEQUENCE [LARGE SCALE GENOMIC DNA]</scope>
    <source>
        <strain evidence="2">cv. Yunnan</strain>
        <tissue evidence="1">Leaves</tissue>
    </source>
</reference>
<dbReference type="EMBL" id="CM042018">
    <property type="protein sequence ID" value="KAI3826400.1"/>
    <property type="molecule type" value="Genomic_DNA"/>
</dbReference>
<comment type="caution">
    <text evidence="1">The sequence shown here is derived from an EMBL/GenBank/DDBJ whole genome shotgun (WGS) entry which is preliminary data.</text>
</comment>
<dbReference type="Proteomes" id="UP001056120">
    <property type="component" value="Linkage Group LG01"/>
</dbReference>
<accession>A0ACB9K2I2</accession>
<gene>
    <name evidence="1" type="ORF">L1987_00448</name>
</gene>
<name>A0ACB9K2I2_9ASTR</name>
<keyword evidence="2" id="KW-1185">Reference proteome</keyword>
<evidence type="ECO:0000313" key="1">
    <source>
        <dbReference type="EMBL" id="KAI3826400.1"/>
    </source>
</evidence>
<organism evidence="1 2">
    <name type="scientific">Smallanthus sonchifolius</name>
    <dbReference type="NCBI Taxonomy" id="185202"/>
    <lineage>
        <taxon>Eukaryota</taxon>
        <taxon>Viridiplantae</taxon>
        <taxon>Streptophyta</taxon>
        <taxon>Embryophyta</taxon>
        <taxon>Tracheophyta</taxon>
        <taxon>Spermatophyta</taxon>
        <taxon>Magnoliopsida</taxon>
        <taxon>eudicotyledons</taxon>
        <taxon>Gunneridae</taxon>
        <taxon>Pentapetalae</taxon>
        <taxon>asterids</taxon>
        <taxon>campanulids</taxon>
        <taxon>Asterales</taxon>
        <taxon>Asteraceae</taxon>
        <taxon>Asteroideae</taxon>
        <taxon>Heliantheae alliance</taxon>
        <taxon>Millerieae</taxon>
        <taxon>Smallanthus</taxon>
    </lineage>
</organism>
<evidence type="ECO:0000313" key="2">
    <source>
        <dbReference type="Proteomes" id="UP001056120"/>
    </source>
</evidence>
<sequence length="117" mass="11549">MCTNLTLCFRHRMGAIYGFSCDICGVIGGSAIMMAYGGNVNNRLLQQMIGGGNMNNQILQAILGGGGGSNQLHQALIGGGGDLIQGLPGGSSGGLDLSSVLGNVGGLMGAGLGGFGF</sequence>
<protein>
    <submittedName>
        <fullName evidence="1">Uncharacterized protein</fullName>
    </submittedName>
</protein>
<reference evidence="2" key="1">
    <citation type="journal article" date="2022" name="Mol. Ecol. Resour.">
        <title>The genomes of chicory, endive, great burdock and yacon provide insights into Asteraceae palaeo-polyploidization history and plant inulin production.</title>
        <authorList>
            <person name="Fan W."/>
            <person name="Wang S."/>
            <person name="Wang H."/>
            <person name="Wang A."/>
            <person name="Jiang F."/>
            <person name="Liu H."/>
            <person name="Zhao H."/>
            <person name="Xu D."/>
            <person name="Zhang Y."/>
        </authorList>
    </citation>
    <scope>NUCLEOTIDE SEQUENCE [LARGE SCALE GENOMIC DNA]</scope>
    <source>
        <strain evidence="2">cv. Yunnan</strain>
    </source>
</reference>